<dbReference type="Gene3D" id="1.10.260.40">
    <property type="entry name" value="lambda repressor-like DNA-binding domains"/>
    <property type="match status" value="1"/>
</dbReference>
<feature type="region of interest" description="Disordered" evidence="1">
    <location>
        <begin position="1"/>
        <end position="32"/>
    </location>
</feature>
<dbReference type="Pfam" id="PF13560">
    <property type="entry name" value="HTH_31"/>
    <property type="match status" value="1"/>
</dbReference>
<dbReference type="Proteomes" id="UP000594637">
    <property type="component" value="Chromosome"/>
</dbReference>
<accession>A0A7T0LJH2</accession>
<organism evidence="3 4">
    <name type="scientific">Actinomyces respiraculi</name>
    <dbReference type="NCBI Taxonomy" id="2744574"/>
    <lineage>
        <taxon>Bacteria</taxon>
        <taxon>Bacillati</taxon>
        <taxon>Actinomycetota</taxon>
        <taxon>Actinomycetes</taxon>
        <taxon>Actinomycetales</taxon>
        <taxon>Actinomycetaceae</taxon>
        <taxon>Actinomyces</taxon>
    </lineage>
</organism>
<keyword evidence="4" id="KW-1185">Reference proteome</keyword>
<dbReference type="InterPro" id="IPR010982">
    <property type="entry name" value="Lambda_DNA-bd_dom_sf"/>
</dbReference>
<evidence type="ECO:0000259" key="2">
    <source>
        <dbReference type="PROSITE" id="PS50943"/>
    </source>
</evidence>
<dbReference type="RefSeq" id="WP_188232596.1">
    <property type="nucleotide sequence ID" value="NZ_CP063989.1"/>
</dbReference>
<dbReference type="InterPro" id="IPR001387">
    <property type="entry name" value="Cro/C1-type_HTH"/>
</dbReference>
<dbReference type="KEGG" id="arep:ID810_08360"/>
<proteinExistence type="predicted"/>
<dbReference type="CDD" id="cd00093">
    <property type="entry name" value="HTH_XRE"/>
    <property type="match status" value="1"/>
</dbReference>
<dbReference type="PROSITE" id="PS50943">
    <property type="entry name" value="HTH_CROC1"/>
    <property type="match status" value="1"/>
</dbReference>
<feature type="domain" description="HTH cro/C1-type" evidence="2">
    <location>
        <begin position="51"/>
        <end position="105"/>
    </location>
</feature>
<dbReference type="EMBL" id="CP063989">
    <property type="protein sequence ID" value="QPL04782.1"/>
    <property type="molecule type" value="Genomic_DNA"/>
</dbReference>
<sequence>MNKTNQPRTSRPVRPAGRTAMRAAPTAGYGAPVEPVKTENVLLRREIGEVLRSVRQHQGRTLREVSSQARVSLGYLSEVERGQKEASSELLASICQALDAPLSAVLREVSDRIALAEGVSVPDTVPDELVRQQRLFLR</sequence>
<reference evidence="3 4" key="1">
    <citation type="submission" date="2020-11" db="EMBL/GenBank/DDBJ databases">
        <title>Actinomyces sp. ZJ750.</title>
        <authorList>
            <person name="Zhou J."/>
        </authorList>
    </citation>
    <scope>NUCLEOTIDE SEQUENCE [LARGE SCALE GENOMIC DNA]</scope>
    <source>
        <strain evidence="3 4">ZJ750</strain>
    </source>
</reference>
<evidence type="ECO:0000313" key="3">
    <source>
        <dbReference type="EMBL" id="QPL04782.1"/>
    </source>
</evidence>
<evidence type="ECO:0000313" key="4">
    <source>
        <dbReference type="Proteomes" id="UP000594637"/>
    </source>
</evidence>
<gene>
    <name evidence="3" type="ORF">ID810_08360</name>
</gene>
<dbReference type="SUPFAM" id="SSF47413">
    <property type="entry name" value="lambda repressor-like DNA-binding domains"/>
    <property type="match status" value="1"/>
</dbReference>
<dbReference type="SMART" id="SM00530">
    <property type="entry name" value="HTH_XRE"/>
    <property type="match status" value="1"/>
</dbReference>
<dbReference type="AlphaFoldDB" id="A0A7T0LJH2"/>
<protein>
    <submittedName>
        <fullName evidence="3">Helix-turn-helix transcriptional regulator</fullName>
    </submittedName>
</protein>
<evidence type="ECO:0000256" key="1">
    <source>
        <dbReference type="SAM" id="MobiDB-lite"/>
    </source>
</evidence>
<dbReference type="GO" id="GO:0003677">
    <property type="term" value="F:DNA binding"/>
    <property type="evidence" value="ECO:0007669"/>
    <property type="project" value="InterPro"/>
</dbReference>
<name>A0A7T0LJH2_9ACTO</name>